<reference evidence="1" key="2">
    <citation type="submission" date="2015-03" db="UniProtKB">
        <authorList>
            <consortium name="EnsemblPlants"/>
        </authorList>
    </citation>
    <scope>IDENTIFICATION</scope>
</reference>
<accession>A0A0D3D9Q1</accession>
<evidence type="ECO:0000313" key="2">
    <source>
        <dbReference type="Proteomes" id="UP000032141"/>
    </source>
</evidence>
<dbReference type="Gramene" id="Bo7g077100.1">
    <property type="protein sequence ID" value="Bo7g077100.1"/>
    <property type="gene ID" value="Bo7g077100"/>
</dbReference>
<proteinExistence type="predicted"/>
<keyword evidence="2" id="KW-1185">Reference proteome</keyword>
<dbReference type="HOGENOM" id="CLU_3144834_0_0_1"/>
<dbReference type="EnsemblPlants" id="Bo7g077100.1">
    <property type="protein sequence ID" value="Bo7g077100.1"/>
    <property type="gene ID" value="Bo7g077100"/>
</dbReference>
<dbReference type="AlphaFoldDB" id="A0A0D3D9Q1"/>
<dbReference type="Proteomes" id="UP000032141">
    <property type="component" value="Chromosome C7"/>
</dbReference>
<organism evidence="1 2">
    <name type="scientific">Brassica oleracea var. oleracea</name>
    <dbReference type="NCBI Taxonomy" id="109376"/>
    <lineage>
        <taxon>Eukaryota</taxon>
        <taxon>Viridiplantae</taxon>
        <taxon>Streptophyta</taxon>
        <taxon>Embryophyta</taxon>
        <taxon>Tracheophyta</taxon>
        <taxon>Spermatophyta</taxon>
        <taxon>Magnoliopsida</taxon>
        <taxon>eudicotyledons</taxon>
        <taxon>Gunneridae</taxon>
        <taxon>Pentapetalae</taxon>
        <taxon>rosids</taxon>
        <taxon>malvids</taxon>
        <taxon>Brassicales</taxon>
        <taxon>Brassicaceae</taxon>
        <taxon>Brassiceae</taxon>
        <taxon>Brassica</taxon>
    </lineage>
</organism>
<sequence length="49" mass="5925">MFYRSPLKISLMKMKMLERKQVVMERRLQHQKIDMFAGTKILVVQEGKE</sequence>
<name>A0A0D3D9Q1_BRAOL</name>
<protein>
    <submittedName>
        <fullName evidence="1">Uncharacterized protein</fullName>
    </submittedName>
</protein>
<evidence type="ECO:0000313" key="1">
    <source>
        <dbReference type="EnsemblPlants" id="Bo7g077100.1"/>
    </source>
</evidence>
<reference evidence="1 2" key="1">
    <citation type="journal article" date="2014" name="Genome Biol.">
        <title>Transcriptome and methylome profiling reveals relics of genome dominance in the mesopolyploid Brassica oleracea.</title>
        <authorList>
            <person name="Parkin I.A."/>
            <person name="Koh C."/>
            <person name="Tang H."/>
            <person name="Robinson S.J."/>
            <person name="Kagale S."/>
            <person name="Clarke W.E."/>
            <person name="Town C.D."/>
            <person name="Nixon J."/>
            <person name="Krishnakumar V."/>
            <person name="Bidwell S.L."/>
            <person name="Denoeud F."/>
            <person name="Belcram H."/>
            <person name="Links M.G."/>
            <person name="Just J."/>
            <person name="Clarke C."/>
            <person name="Bender T."/>
            <person name="Huebert T."/>
            <person name="Mason A.S."/>
            <person name="Pires J.C."/>
            <person name="Barker G."/>
            <person name="Moore J."/>
            <person name="Walley P.G."/>
            <person name="Manoli S."/>
            <person name="Batley J."/>
            <person name="Edwards D."/>
            <person name="Nelson M.N."/>
            <person name="Wang X."/>
            <person name="Paterson A.H."/>
            <person name="King G."/>
            <person name="Bancroft I."/>
            <person name="Chalhoub B."/>
            <person name="Sharpe A.G."/>
        </authorList>
    </citation>
    <scope>NUCLEOTIDE SEQUENCE</scope>
    <source>
        <strain evidence="1 2">cv. TO1000</strain>
    </source>
</reference>